<evidence type="ECO:0000259" key="9">
    <source>
        <dbReference type="SMART" id="SM00471"/>
    </source>
</evidence>
<dbReference type="RefSeq" id="WP_160908694.1">
    <property type="nucleotide sequence ID" value="NZ_WVHS01000005.1"/>
</dbReference>
<accession>A0A7K1Y3L4</accession>
<protein>
    <submittedName>
        <fullName evidence="10">HD domain-containing protein</fullName>
    </submittedName>
</protein>
<dbReference type="InterPro" id="IPR003607">
    <property type="entry name" value="HD/PDEase_dom"/>
</dbReference>
<dbReference type="SUPFAM" id="SSF109604">
    <property type="entry name" value="HD-domain/PDEase-like"/>
    <property type="match status" value="1"/>
</dbReference>
<keyword evidence="3 8" id="KW-0812">Transmembrane</keyword>
<gene>
    <name evidence="10" type="ORF">GS398_20570</name>
</gene>
<dbReference type="Proteomes" id="UP000451233">
    <property type="component" value="Unassembled WGS sequence"/>
</dbReference>
<keyword evidence="2" id="KW-1003">Cell membrane</keyword>
<dbReference type="InterPro" id="IPR043760">
    <property type="entry name" value="PycTM_dom"/>
</dbReference>
<organism evidence="10 11">
    <name type="scientific">Hufsiella ginkgonis</name>
    <dbReference type="NCBI Taxonomy" id="2695274"/>
    <lineage>
        <taxon>Bacteria</taxon>
        <taxon>Pseudomonadati</taxon>
        <taxon>Bacteroidota</taxon>
        <taxon>Sphingobacteriia</taxon>
        <taxon>Sphingobacteriales</taxon>
        <taxon>Sphingobacteriaceae</taxon>
        <taxon>Hufsiella</taxon>
    </lineage>
</organism>
<dbReference type="GO" id="GO:0005886">
    <property type="term" value="C:plasma membrane"/>
    <property type="evidence" value="ECO:0007669"/>
    <property type="project" value="UniProtKB-SubCell"/>
</dbReference>
<evidence type="ECO:0000256" key="1">
    <source>
        <dbReference type="ARBA" id="ARBA00004236"/>
    </source>
</evidence>
<dbReference type="GO" id="GO:0051607">
    <property type="term" value="P:defense response to virus"/>
    <property type="evidence" value="ECO:0007669"/>
    <property type="project" value="UniProtKB-KW"/>
</dbReference>
<evidence type="ECO:0000256" key="2">
    <source>
        <dbReference type="ARBA" id="ARBA00022475"/>
    </source>
</evidence>
<sequence>MKNTNPIIKNASVYVFDLFKEKLSGDHVYHNYPHTLQTVKACKELAAAYDLSSRDLEVLLLAAWFHDTGYTRSYEGHEAHSAAIMKDYLDGEYKLEDIAEIESLILSTRFDSVPDGTLQEILHDADYISIGKKKFTRRAELLRIEWERLLGKRYSAVEWEQEQLNFLLSITFKTEEALTLYGEQREDNIRKQRATLEEVKEAGEKNQLKLEKSGLNKPPKLGRGIETLYRSVYQYHIDLSSLADNKANIMISINTIIVSLIITLFGTGFTFSSQGELGSVRFVFPMAILLLSSLTAVVFAILSARPNITSKEKFELANKQSSVLFFGNFAQLKLQEFVDQINLLKEQNEALYDSMSVDIYHLGSVLVKKYRLLSWSYNIFMGGLVVTGIGFVVIMLISYEVA</sequence>
<evidence type="ECO:0000256" key="8">
    <source>
        <dbReference type="SAM" id="Phobius"/>
    </source>
</evidence>
<keyword evidence="6" id="KW-0051">Antiviral defense</keyword>
<dbReference type="GO" id="GO:0000166">
    <property type="term" value="F:nucleotide binding"/>
    <property type="evidence" value="ECO:0007669"/>
    <property type="project" value="UniProtKB-KW"/>
</dbReference>
<comment type="subcellular location">
    <subcellularLocation>
        <location evidence="1">Cell membrane</location>
    </subcellularLocation>
</comment>
<feature type="domain" description="HD/PDEase" evidence="9">
    <location>
        <begin position="27"/>
        <end position="140"/>
    </location>
</feature>
<keyword evidence="4" id="KW-0547">Nucleotide-binding</keyword>
<evidence type="ECO:0000256" key="4">
    <source>
        <dbReference type="ARBA" id="ARBA00022741"/>
    </source>
</evidence>
<feature type="transmembrane region" description="Helical" evidence="8">
    <location>
        <begin position="377"/>
        <end position="399"/>
    </location>
</feature>
<reference evidence="10 11" key="1">
    <citation type="submission" date="2019-11" db="EMBL/GenBank/DDBJ databases">
        <title>Pedobacter sp. HMF7056 Genome sequencing and assembly.</title>
        <authorList>
            <person name="Kang H."/>
            <person name="Kim H."/>
            <person name="Joh K."/>
        </authorList>
    </citation>
    <scope>NUCLEOTIDE SEQUENCE [LARGE SCALE GENOMIC DNA]</scope>
    <source>
        <strain evidence="10 11">HMF7056</strain>
    </source>
</reference>
<dbReference type="InterPro" id="IPR006674">
    <property type="entry name" value="HD_domain"/>
</dbReference>
<dbReference type="Gene3D" id="1.10.3210.10">
    <property type="entry name" value="Hypothetical protein af1432"/>
    <property type="match status" value="1"/>
</dbReference>
<dbReference type="CDD" id="cd00077">
    <property type="entry name" value="HDc"/>
    <property type="match status" value="1"/>
</dbReference>
<proteinExistence type="predicted"/>
<evidence type="ECO:0000313" key="11">
    <source>
        <dbReference type="Proteomes" id="UP000451233"/>
    </source>
</evidence>
<dbReference type="SMART" id="SM00471">
    <property type="entry name" value="HDc"/>
    <property type="match status" value="1"/>
</dbReference>
<keyword evidence="5 8" id="KW-1133">Transmembrane helix</keyword>
<name>A0A7K1Y3L4_9SPHI</name>
<evidence type="ECO:0000256" key="6">
    <source>
        <dbReference type="ARBA" id="ARBA00023118"/>
    </source>
</evidence>
<keyword evidence="11" id="KW-1185">Reference proteome</keyword>
<comment type="caution">
    <text evidence="10">The sequence shown here is derived from an EMBL/GenBank/DDBJ whole genome shotgun (WGS) entry which is preliminary data.</text>
</comment>
<dbReference type="EMBL" id="WVHS01000005">
    <property type="protein sequence ID" value="MXV17708.1"/>
    <property type="molecule type" value="Genomic_DNA"/>
</dbReference>
<evidence type="ECO:0000256" key="3">
    <source>
        <dbReference type="ARBA" id="ARBA00022692"/>
    </source>
</evidence>
<dbReference type="Pfam" id="PF18967">
    <property type="entry name" value="PycTM"/>
    <property type="match status" value="1"/>
</dbReference>
<evidence type="ECO:0000313" key="10">
    <source>
        <dbReference type="EMBL" id="MXV17708.1"/>
    </source>
</evidence>
<keyword evidence="7 8" id="KW-0472">Membrane</keyword>
<evidence type="ECO:0000256" key="7">
    <source>
        <dbReference type="ARBA" id="ARBA00023136"/>
    </source>
</evidence>
<dbReference type="AlphaFoldDB" id="A0A7K1Y3L4"/>
<evidence type="ECO:0000256" key="5">
    <source>
        <dbReference type="ARBA" id="ARBA00022989"/>
    </source>
</evidence>
<dbReference type="Pfam" id="PF01966">
    <property type="entry name" value="HD"/>
    <property type="match status" value="1"/>
</dbReference>
<feature type="transmembrane region" description="Helical" evidence="8">
    <location>
        <begin position="283"/>
        <end position="304"/>
    </location>
</feature>
<feature type="transmembrane region" description="Helical" evidence="8">
    <location>
        <begin position="249"/>
        <end position="271"/>
    </location>
</feature>